<evidence type="ECO:0000256" key="2">
    <source>
        <dbReference type="ARBA" id="ARBA00010058"/>
    </source>
</evidence>
<dbReference type="Pfam" id="PF00235">
    <property type="entry name" value="Profilin"/>
    <property type="match status" value="1"/>
</dbReference>
<comment type="similarity">
    <text evidence="2 6">Belongs to the profilin family.</text>
</comment>
<comment type="subcellular location">
    <subcellularLocation>
        <location evidence="1">Cytoplasm</location>
        <location evidence="1">Cytoskeleton</location>
    </subcellularLocation>
</comment>
<dbReference type="Proteomes" id="UP000193648">
    <property type="component" value="Unassembled WGS sequence"/>
</dbReference>
<name>A0A1Y2GKW8_9FUNG</name>
<dbReference type="GO" id="GO:0003785">
    <property type="term" value="F:actin monomer binding"/>
    <property type="evidence" value="ECO:0007669"/>
    <property type="project" value="TreeGrafter"/>
</dbReference>
<evidence type="ECO:0000256" key="3">
    <source>
        <dbReference type="ARBA" id="ARBA00022490"/>
    </source>
</evidence>
<comment type="caution">
    <text evidence="7">The sequence shown here is derived from an EMBL/GenBank/DDBJ whole genome shotgun (WGS) entry which is preliminary data.</text>
</comment>
<dbReference type="InParanoid" id="A0A1Y2GKW8"/>
<dbReference type="PRINTS" id="PR01640">
    <property type="entry name" value="PROFILINPLNT"/>
</dbReference>
<dbReference type="SMART" id="SM00392">
    <property type="entry name" value="PROF"/>
    <property type="match status" value="1"/>
</dbReference>
<evidence type="ECO:0000256" key="6">
    <source>
        <dbReference type="RuleBase" id="RU003909"/>
    </source>
</evidence>
<dbReference type="OrthoDB" id="421374at2759"/>
<dbReference type="PANTHER" id="PTHR11604:SF0">
    <property type="entry name" value="PROFILIN"/>
    <property type="match status" value="1"/>
</dbReference>
<dbReference type="SUPFAM" id="SSF55770">
    <property type="entry name" value="Profilin (actin-binding protein)"/>
    <property type="match status" value="1"/>
</dbReference>
<dbReference type="AlphaFoldDB" id="A0A1Y2GKW8"/>
<dbReference type="GO" id="GO:0005938">
    <property type="term" value="C:cell cortex"/>
    <property type="evidence" value="ECO:0007669"/>
    <property type="project" value="TreeGrafter"/>
</dbReference>
<organism evidence="7 8">
    <name type="scientific">Lobosporangium transversale</name>
    <dbReference type="NCBI Taxonomy" id="64571"/>
    <lineage>
        <taxon>Eukaryota</taxon>
        <taxon>Fungi</taxon>
        <taxon>Fungi incertae sedis</taxon>
        <taxon>Mucoromycota</taxon>
        <taxon>Mortierellomycotina</taxon>
        <taxon>Mortierellomycetes</taxon>
        <taxon>Mortierellales</taxon>
        <taxon>Mortierellaceae</taxon>
        <taxon>Lobosporangium</taxon>
    </lineage>
</organism>
<dbReference type="RefSeq" id="XP_021880739.1">
    <property type="nucleotide sequence ID" value="XM_022021507.1"/>
</dbReference>
<keyword evidence="5" id="KW-0206">Cytoskeleton</keyword>
<sequence>MCSLRYHAIFLKGATRDGQLIKTGYVAKGGIYGREDGSLWAASEGFKPSAAEIQSVIAAFNNPADIQANGLYLEGHKFVYLRATPDGSILARSGATGVCCAGTPKTVIIGYYTEGQEAGNCNVTVERLADYLKANGF</sequence>
<dbReference type="GO" id="GO:0005856">
    <property type="term" value="C:cytoskeleton"/>
    <property type="evidence" value="ECO:0007669"/>
    <property type="project" value="UniProtKB-SubCell"/>
</dbReference>
<gene>
    <name evidence="7" type="ORF">BCR41DRAFT_323254</name>
</gene>
<evidence type="ECO:0000256" key="1">
    <source>
        <dbReference type="ARBA" id="ARBA00004245"/>
    </source>
</evidence>
<keyword evidence="8" id="KW-1185">Reference proteome</keyword>
<dbReference type="InterPro" id="IPR005455">
    <property type="entry name" value="PFN_euk"/>
</dbReference>
<accession>A0A1Y2GKW8</accession>
<dbReference type="InterPro" id="IPR048278">
    <property type="entry name" value="PFN"/>
</dbReference>
<dbReference type="Gene3D" id="3.30.450.30">
    <property type="entry name" value="Dynein light chain 2a, cytoplasmic"/>
    <property type="match status" value="1"/>
</dbReference>
<evidence type="ECO:0000256" key="4">
    <source>
        <dbReference type="ARBA" id="ARBA00023203"/>
    </source>
</evidence>
<keyword evidence="4 6" id="KW-0009">Actin-binding</keyword>
<protein>
    <recommendedName>
        <fullName evidence="6">Profilin</fullName>
    </recommendedName>
</protein>
<evidence type="ECO:0000313" key="7">
    <source>
        <dbReference type="EMBL" id="ORZ14261.1"/>
    </source>
</evidence>
<proteinExistence type="inferred from homology"/>
<dbReference type="PANTHER" id="PTHR11604">
    <property type="entry name" value="PROFILIN"/>
    <property type="match status" value="1"/>
</dbReference>
<evidence type="ECO:0000313" key="8">
    <source>
        <dbReference type="Proteomes" id="UP000193648"/>
    </source>
</evidence>
<dbReference type="STRING" id="64571.A0A1Y2GKW8"/>
<reference evidence="7 8" key="1">
    <citation type="submission" date="2016-07" db="EMBL/GenBank/DDBJ databases">
        <title>Pervasive Adenine N6-methylation of Active Genes in Fungi.</title>
        <authorList>
            <consortium name="DOE Joint Genome Institute"/>
            <person name="Mondo S.J."/>
            <person name="Dannebaum R.O."/>
            <person name="Kuo R.C."/>
            <person name="Labutti K."/>
            <person name="Haridas S."/>
            <person name="Kuo A."/>
            <person name="Salamov A."/>
            <person name="Ahrendt S.R."/>
            <person name="Lipzen A."/>
            <person name="Sullivan W."/>
            <person name="Andreopoulos W.B."/>
            <person name="Clum A."/>
            <person name="Lindquist E."/>
            <person name="Daum C."/>
            <person name="Ramamoorthy G.K."/>
            <person name="Gryganskyi A."/>
            <person name="Culley D."/>
            <person name="Magnuson J.K."/>
            <person name="James T.Y."/>
            <person name="O'Malley M.A."/>
            <person name="Stajich J.E."/>
            <person name="Spatafora J.W."/>
            <person name="Visel A."/>
            <person name="Grigoriev I.V."/>
        </authorList>
    </citation>
    <scope>NUCLEOTIDE SEQUENCE [LARGE SCALE GENOMIC DNA]</scope>
    <source>
        <strain evidence="7 8">NRRL 3116</strain>
    </source>
</reference>
<dbReference type="EMBL" id="MCFF01000021">
    <property type="protein sequence ID" value="ORZ14261.1"/>
    <property type="molecule type" value="Genomic_DNA"/>
</dbReference>
<dbReference type="PRINTS" id="PR00392">
    <property type="entry name" value="PROFILIN"/>
</dbReference>
<keyword evidence="3" id="KW-0963">Cytoplasm</keyword>
<dbReference type="CDD" id="cd00148">
    <property type="entry name" value="PROF"/>
    <property type="match status" value="1"/>
</dbReference>
<dbReference type="GeneID" id="33563351"/>
<evidence type="ECO:0000256" key="5">
    <source>
        <dbReference type="ARBA" id="ARBA00023212"/>
    </source>
</evidence>
<dbReference type="InterPro" id="IPR036140">
    <property type="entry name" value="PFN_sf"/>
</dbReference>